<sequence>MKALHAPLATLLATVAILSAPATFAGAGHDLTPKHGGTVVEVKEVVYELVATPEALSLYLDDHGQKIDTTGATAKVTLLNGTEKSEATLAPAGDNKLEAKGTFKVTSGTKAVAVVTLAGKAPATVRFAIK</sequence>
<feature type="chain" id="PRO_5046168170" evidence="1">
    <location>
        <begin position="26"/>
        <end position="130"/>
    </location>
</feature>
<comment type="caution">
    <text evidence="2">The sequence shown here is derived from an EMBL/GenBank/DDBJ whole genome shotgun (WGS) entry which is preliminary data.</text>
</comment>
<dbReference type="RefSeq" id="WP_169203189.1">
    <property type="nucleotide sequence ID" value="NZ_CP059467.1"/>
</dbReference>
<name>A0ABX1NX82_9RHOO</name>
<evidence type="ECO:0000313" key="2">
    <source>
        <dbReference type="EMBL" id="NMG16620.1"/>
    </source>
</evidence>
<organism evidence="2 3">
    <name type="scientific">Aromatoleum bremense</name>
    <dbReference type="NCBI Taxonomy" id="76115"/>
    <lineage>
        <taxon>Bacteria</taxon>
        <taxon>Pseudomonadati</taxon>
        <taxon>Pseudomonadota</taxon>
        <taxon>Betaproteobacteria</taxon>
        <taxon>Rhodocyclales</taxon>
        <taxon>Rhodocyclaceae</taxon>
        <taxon>Aromatoleum</taxon>
    </lineage>
</organism>
<evidence type="ECO:0000313" key="3">
    <source>
        <dbReference type="Proteomes" id="UP000633943"/>
    </source>
</evidence>
<dbReference type="Proteomes" id="UP000633943">
    <property type="component" value="Unassembled WGS sequence"/>
</dbReference>
<feature type="signal peptide" evidence="1">
    <location>
        <begin position="1"/>
        <end position="25"/>
    </location>
</feature>
<proteinExistence type="predicted"/>
<keyword evidence="1" id="KW-0732">Signal</keyword>
<reference evidence="2 3" key="1">
    <citation type="submission" date="2019-12" db="EMBL/GenBank/DDBJ databases">
        <title>Comparative genomics gives insights into the taxonomy of the Azoarcus-Aromatoleum group and reveals separate origins of nif in the plant-associated Azoarcus and non-plant-associated Aromatoleum sub-groups.</title>
        <authorList>
            <person name="Lafos M."/>
            <person name="Maluk M."/>
            <person name="Batista M."/>
            <person name="Junghare M."/>
            <person name="Carmona M."/>
            <person name="Faoro H."/>
            <person name="Cruz L.M."/>
            <person name="Battistoni F."/>
            <person name="De Souza E."/>
            <person name="Pedrosa F."/>
            <person name="Chen W.-M."/>
            <person name="Poole P.S."/>
            <person name="Dixon R.A."/>
            <person name="James E.K."/>
        </authorList>
    </citation>
    <scope>NUCLEOTIDE SEQUENCE [LARGE SCALE GENOMIC DNA]</scope>
    <source>
        <strain evidence="2 3">PbN1</strain>
    </source>
</reference>
<accession>A0ABX1NX82</accession>
<gene>
    <name evidence="2" type="ORF">GPA24_13910</name>
</gene>
<evidence type="ECO:0000256" key="1">
    <source>
        <dbReference type="SAM" id="SignalP"/>
    </source>
</evidence>
<dbReference type="EMBL" id="WTVP01000041">
    <property type="protein sequence ID" value="NMG16620.1"/>
    <property type="molecule type" value="Genomic_DNA"/>
</dbReference>
<protein>
    <submittedName>
        <fullName evidence="2">Uncharacterized protein</fullName>
    </submittedName>
</protein>
<keyword evidence="3" id="KW-1185">Reference proteome</keyword>